<gene>
    <name evidence="1" type="ORF">FC92_GL000997</name>
</gene>
<comment type="caution">
    <text evidence="1">The sequence shown here is derived from an EMBL/GenBank/DDBJ whole genome shotgun (WGS) entry which is preliminary data.</text>
</comment>
<accession>A0A0R1MSF5</accession>
<dbReference type="GeneID" id="98309608"/>
<proteinExistence type="predicted"/>
<dbReference type="OrthoDB" id="9918880at2"/>
<dbReference type="PATRIC" id="fig|1423759.3.peg.1052"/>
<reference evidence="1 2" key="1">
    <citation type="journal article" date="2015" name="Genome Announc.">
        <title>Expanding the biotechnology potential of lactobacilli through comparative genomics of 213 strains and associated genera.</title>
        <authorList>
            <person name="Sun Z."/>
            <person name="Harris H.M."/>
            <person name="McCann A."/>
            <person name="Guo C."/>
            <person name="Argimon S."/>
            <person name="Zhang W."/>
            <person name="Yang X."/>
            <person name="Jeffery I.B."/>
            <person name="Cooney J.C."/>
            <person name="Kagawa T.F."/>
            <person name="Liu W."/>
            <person name="Song Y."/>
            <person name="Salvetti E."/>
            <person name="Wrobel A."/>
            <person name="Rasinkangas P."/>
            <person name="Parkhill J."/>
            <person name="Rea M.C."/>
            <person name="O'Sullivan O."/>
            <person name="Ritari J."/>
            <person name="Douillard F.P."/>
            <person name="Paul Ross R."/>
            <person name="Yang R."/>
            <person name="Briner A.E."/>
            <person name="Felis G.E."/>
            <person name="de Vos W.M."/>
            <person name="Barrangou R."/>
            <person name="Klaenhammer T.R."/>
            <person name="Caufield P.W."/>
            <person name="Cui Y."/>
            <person name="Zhang H."/>
            <person name="O'Toole P.W."/>
        </authorList>
    </citation>
    <scope>NUCLEOTIDE SEQUENCE [LARGE SCALE GENOMIC DNA]</scope>
    <source>
        <strain evidence="1 2">DSM 19519</strain>
    </source>
</reference>
<keyword evidence="2" id="KW-1185">Reference proteome</keyword>
<dbReference type="STRING" id="1423759.FC92_GL000997"/>
<evidence type="ECO:0000313" key="2">
    <source>
        <dbReference type="Proteomes" id="UP000051448"/>
    </source>
</evidence>
<dbReference type="EMBL" id="AZDX01000003">
    <property type="protein sequence ID" value="KRL07930.1"/>
    <property type="molecule type" value="Genomic_DNA"/>
</dbReference>
<dbReference type="AlphaFoldDB" id="A0A0R1MSF5"/>
<name>A0A0R1MSF5_9LACO</name>
<sequence length="76" mass="8522">MNFVVNNYEAEMNQGEIVDIKIGFSANNNEGESIDYLAKVSKKDLAENQELKNIVMNDVITIALNKLKSYIAVINN</sequence>
<evidence type="ECO:0000313" key="1">
    <source>
        <dbReference type="EMBL" id="KRL07930.1"/>
    </source>
</evidence>
<organism evidence="1 2">
    <name type="scientific">Liquorilactobacillus hordei DSM 19519</name>
    <dbReference type="NCBI Taxonomy" id="1423759"/>
    <lineage>
        <taxon>Bacteria</taxon>
        <taxon>Bacillati</taxon>
        <taxon>Bacillota</taxon>
        <taxon>Bacilli</taxon>
        <taxon>Lactobacillales</taxon>
        <taxon>Lactobacillaceae</taxon>
        <taxon>Liquorilactobacillus</taxon>
    </lineage>
</organism>
<dbReference type="Proteomes" id="UP000051448">
    <property type="component" value="Unassembled WGS sequence"/>
</dbReference>
<protein>
    <submittedName>
        <fullName evidence="1">Uncharacterized protein</fullName>
    </submittedName>
</protein>
<dbReference type="RefSeq" id="WP_057868717.1">
    <property type="nucleotide sequence ID" value="NZ_AZDX01000003.1"/>
</dbReference>